<dbReference type="EMBL" id="JAPFFJ010000016">
    <property type="protein sequence ID" value="KAJ6406919.1"/>
    <property type="molecule type" value="Genomic_DNA"/>
</dbReference>
<gene>
    <name evidence="1" type="ORF">OIU84_010436</name>
</gene>
<keyword evidence="2" id="KW-1185">Reference proteome</keyword>
<accession>A0AAD6NVV4</accession>
<comment type="caution">
    <text evidence="1">The sequence shown here is derived from an EMBL/GenBank/DDBJ whole genome shotgun (WGS) entry which is preliminary data.</text>
</comment>
<proteinExistence type="predicted"/>
<evidence type="ECO:0000313" key="2">
    <source>
        <dbReference type="Proteomes" id="UP001162972"/>
    </source>
</evidence>
<sequence>MATHSVSRSVEETGGWKNCDCNVHIVYQLFVAELWDFSFLGYLSLDSKKKETR</sequence>
<name>A0AAD6NVV4_9ROSI</name>
<dbReference type="Proteomes" id="UP001162972">
    <property type="component" value="Chromosome 6"/>
</dbReference>
<dbReference type="AlphaFoldDB" id="A0AAD6NVV4"/>
<reference evidence="1 2" key="1">
    <citation type="journal article" date="2023" name="Int. J. Mol. Sci.">
        <title>De Novo Assembly and Annotation of 11 Diverse Shrub Willow (Salix) Genomes Reveals Novel Gene Organization in Sex-Linked Regions.</title>
        <authorList>
            <person name="Hyden B."/>
            <person name="Feng K."/>
            <person name="Yates T.B."/>
            <person name="Jawdy S."/>
            <person name="Cereghino C."/>
            <person name="Smart L.B."/>
            <person name="Muchero W."/>
        </authorList>
    </citation>
    <scope>NUCLEOTIDE SEQUENCE [LARGE SCALE GENOMIC DNA]</scope>
    <source>
        <tissue evidence="1">Shoot tip</tissue>
    </source>
</reference>
<protein>
    <submittedName>
        <fullName evidence="1">Uncharacterized protein</fullName>
    </submittedName>
</protein>
<organism evidence="1 2">
    <name type="scientific">Salix udensis</name>
    <dbReference type="NCBI Taxonomy" id="889485"/>
    <lineage>
        <taxon>Eukaryota</taxon>
        <taxon>Viridiplantae</taxon>
        <taxon>Streptophyta</taxon>
        <taxon>Embryophyta</taxon>
        <taxon>Tracheophyta</taxon>
        <taxon>Spermatophyta</taxon>
        <taxon>Magnoliopsida</taxon>
        <taxon>eudicotyledons</taxon>
        <taxon>Gunneridae</taxon>
        <taxon>Pentapetalae</taxon>
        <taxon>rosids</taxon>
        <taxon>fabids</taxon>
        <taxon>Malpighiales</taxon>
        <taxon>Salicaceae</taxon>
        <taxon>Saliceae</taxon>
        <taxon>Salix</taxon>
    </lineage>
</organism>
<evidence type="ECO:0000313" key="1">
    <source>
        <dbReference type="EMBL" id="KAJ6406919.1"/>
    </source>
</evidence>